<dbReference type="OrthoDB" id="272782at2759"/>
<dbReference type="VEuPathDB" id="TriTrypDB:Lsey_0031_0320"/>
<dbReference type="OMA" id="DWTAKYF"/>
<feature type="region of interest" description="Disordered" evidence="1">
    <location>
        <begin position="46"/>
        <end position="101"/>
    </location>
</feature>
<organism evidence="2 3">
    <name type="scientific">Leptomonas seymouri</name>
    <dbReference type="NCBI Taxonomy" id="5684"/>
    <lineage>
        <taxon>Eukaryota</taxon>
        <taxon>Discoba</taxon>
        <taxon>Euglenozoa</taxon>
        <taxon>Kinetoplastea</taxon>
        <taxon>Metakinetoplastina</taxon>
        <taxon>Trypanosomatida</taxon>
        <taxon>Trypanosomatidae</taxon>
        <taxon>Leishmaniinae</taxon>
        <taxon>Leptomonas</taxon>
    </lineage>
</organism>
<evidence type="ECO:0000256" key="1">
    <source>
        <dbReference type="SAM" id="MobiDB-lite"/>
    </source>
</evidence>
<dbReference type="Proteomes" id="UP000038009">
    <property type="component" value="Unassembled WGS sequence"/>
</dbReference>
<comment type="caution">
    <text evidence="2">The sequence shown here is derived from an EMBL/GenBank/DDBJ whole genome shotgun (WGS) entry which is preliminary data.</text>
</comment>
<feature type="region of interest" description="Disordered" evidence="1">
    <location>
        <begin position="344"/>
        <end position="403"/>
    </location>
</feature>
<proteinExistence type="predicted"/>
<feature type="compositionally biased region" description="Low complexity" evidence="1">
    <location>
        <begin position="220"/>
        <end position="250"/>
    </location>
</feature>
<dbReference type="EMBL" id="LJSK01000031">
    <property type="protein sequence ID" value="KPI89131.1"/>
    <property type="molecule type" value="Genomic_DNA"/>
</dbReference>
<feature type="compositionally biased region" description="Low complexity" evidence="1">
    <location>
        <begin position="377"/>
        <end position="399"/>
    </location>
</feature>
<evidence type="ECO:0000313" key="2">
    <source>
        <dbReference type="EMBL" id="KPI89131.1"/>
    </source>
</evidence>
<keyword evidence="3" id="KW-1185">Reference proteome</keyword>
<feature type="region of interest" description="Disordered" evidence="1">
    <location>
        <begin position="214"/>
        <end position="259"/>
    </location>
</feature>
<feature type="compositionally biased region" description="Low complexity" evidence="1">
    <location>
        <begin position="60"/>
        <end position="82"/>
    </location>
</feature>
<accession>A0A0N1I8G0</accession>
<name>A0A0N1I8G0_LEPSE</name>
<reference evidence="2 3" key="1">
    <citation type="journal article" date="2015" name="PLoS Pathog.">
        <title>Leptomonas seymouri: Adaptations to the Dixenous Life Cycle Analyzed by Genome Sequencing, Transcriptome Profiling and Co-infection with Leishmania donovani.</title>
        <authorList>
            <person name="Kraeva N."/>
            <person name="Butenko A."/>
            <person name="Hlavacova J."/>
            <person name="Kostygov A."/>
            <person name="Myskova J."/>
            <person name="Grybchuk D."/>
            <person name="Lestinova T."/>
            <person name="Votypka J."/>
            <person name="Volf P."/>
            <person name="Opperdoes F."/>
            <person name="Flegontov P."/>
            <person name="Lukes J."/>
            <person name="Yurchenko V."/>
        </authorList>
    </citation>
    <scope>NUCLEOTIDE SEQUENCE [LARGE SCALE GENOMIC DNA]</scope>
    <source>
        <strain evidence="2 3">ATCC 30220</strain>
    </source>
</reference>
<gene>
    <name evidence="2" type="ORF">ABL78_1775</name>
</gene>
<dbReference type="AlphaFoldDB" id="A0A0N1I8G0"/>
<evidence type="ECO:0000313" key="3">
    <source>
        <dbReference type="Proteomes" id="UP000038009"/>
    </source>
</evidence>
<protein>
    <submittedName>
        <fullName evidence="2">Uncharacterized protein</fullName>
    </submittedName>
</protein>
<sequence length="499" mass="55138">MSRIRACACAGAALQEAGTSARCLCASMRLYFSTHINRHALSTGSHLQEGHNYDTTGRDAPAAATAATSLTSSSASSSSAPPQRYRRRSSNPQTPREKSDFRRDYKYAKYRPLPDVPWRQLKRKTYLDDAERLYGRKETWHAVVDTVLREKLVAILQDYLRDTLAAARLEAKEARKYHHLCSIAAKQYRAHVSSGAFSLADDVQAWARDVLKGRSSKPQLESASGEASADGAAGLAEKLESTSSSPTLSEGDLSLTTFSAGTSDERAAAAFREERRRRGEQAMLAHTAAMADLPDADVRHTPQSAFPFLRRRAVEDESTLDPSLVDWTAKYFPEDDARTFAEPPKLRKHEAGSSDDASFHSAQSRNESGFGGPYRDSTGSVVDSASLSSTAASRRATSVHARHRLQRTLRDHENRHRATFDAEGVYYKVRRQSEVDERAPKPQAVKASDLEPAGRRPEVVKVPWSIASKAMAQGYSSETLRAKERLIRLTRGEDPETIP</sequence>
<feature type="region of interest" description="Disordered" evidence="1">
    <location>
        <begin position="433"/>
        <end position="454"/>
    </location>
</feature>